<keyword evidence="3" id="KW-1185">Reference proteome</keyword>
<dbReference type="AlphaFoldDB" id="A0A392VPX7"/>
<organism evidence="2 3">
    <name type="scientific">Trifolium medium</name>
    <dbReference type="NCBI Taxonomy" id="97028"/>
    <lineage>
        <taxon>Eukaryota</taxon>
        <taxon>Viridiplantae</taxon>
        <taxon>Streptophyta</taxon>
        <taxon>Embryophyta</taxon>
        <taxon>Tracheophyta</taxon>
        <taxon>Spermatophyta</taxon>
        <taxon>Magnoliopsida</taxon>
        <taxon>eudicotyledons</taxon>
        <taxon>Gunneridae</taxon>
        <taxon>Pentapetalae</taxon>
        <taxon>rosids</taxon>
        <taxon>fabids</taxon>
        <taxon>Fabales</taxon>
        <taxon>Fabaceae</taxon>
        <taxon>Papilionoideae</taxon>
        <taxon>50 kb inversion clade</taxon>
        <taxon>NPAAA clade</taxon>
        <taxon>Hologalegina</taxon>
        <taxon>IRL clade</taxon>
        <taxon>Trifolieae</taxon>
        <taxon>Trifolium</taxon>
    </lineage>
</organism>
<evidence type="ECO:0000313" key="2">
    <source>
        <dbReference type="EMBL" id="MCI89927.1"/>
    </source>
</evidence>
<accession>A0A392VPX7</accession>
<feature type="region of interest" description="Disordered" evidence="1">
    <location>
        <begin position="1"/>
        <end position="24"/>
    </location>
</feature>
<name>A0A392VPX7_9FABA</name>
<dbReference type="EMBL" id="LXQA011230700">
    <property type="protein sequence ID" value="MCI89927.1"/>
    <property type="molecule type" value="Genomic_DNA"/>
</dbReference>
<evidence type="ECO:0000256" key="1">
    <source>
        <dbReference type="SAM" id="MobiDB-lite"/>
    </source>
</evidence>
<feature type="non-terminal residue" evidence="2">
    <location>
        <position position="24"/>
    </location>
</feature>
<evidence type="ECO:0000313" key="3">
    <source>
        <dbReference type="Proteomes" id="UP000265520"/>
    </source>
</evidence>
<protein>
    <submittedName>
        <fullName evidence="2">Uncharacterized protein</fullName>
    </submittedName>
</protein>
<proteinExistence type="predicted"/>
<reference evidence="2 3" key="1">
    <citation type="journal article" date="2018" name="Front. Plant Sci.">
        <title>Red Clover (Trifolium pratense) and Zigzag Clover (T. medium) - A Picture of Genomic Similarities and Differences.</title>
        <authorList>
            <person name="Dluhosova J."/>
            <person name="Istvanek J."/>
            <person name="Nedelnik J."/>
            <person name="Repkova J."/>
        </authorList>
    </citation>
    <scope>NUCLEOTIDE SEQUENCE [LARGE SCALE GENOMIC DNA]</scope>
    <source>
        <strain evidence="3">cv. 10/8</strain>
        <tissue evidence="2">Leaf</tissue>
    </source>
</reference>
<sequence>MRRLGPGRASLLHSMRTGQRSLED</sequence>
<comment type="caution">
    <text evidence="2">The sequence shown here is derived from an EMBL/GenBank/DDBJ whole genome shotgun (WGS) entry which is preliminary data.</text>
</comment>
<dbReference type="Proteomes" id="UP000265520">
    <property type="component" value="Unassembled WGS sequence"/>
</dbReference>